<dbReference type="AlphaFoldDB" id="A0AAV0W2X0"/>
<organism evidence="2 3">
    <name type="scientific">Macrosiphum euphorbiae</name>
    <name type="common">potato aphid</name>
    <dbReference type="NCBI Taxonomy" id="13131"/>
    <lineage>
        <taxon>Eukaryota</taxon>
        <taxon>Metazoa</taxon>
        <taxon>Ecdysozoa</taxon>
        <taxon>Arthropoda</taxon>
        <taxon>Hexapoda</taxon>
        <taxon>Insecta</taxon>
        <taxon>Pterygota</taxon>
        <taxon>Neoptera</taxon>
        <taxon>Paraneoptera</taxon>
        <taxon>Hemiptera</taxon>
        <taxon>Sternorrhyncha</taxon>
        <taxon>Aphidomorpha</taxon>
        <taxon>Aphidoidea</taxon>
        <taxon>Aphididae</taxon>
        <taxon>Macrosiphini</taxon>
        <taxon>Macrosiphum</taxon>
    </lineage>
</organism>
<reference evidence="2 3" key="1">
    <citation type="submission" date="2023-01" db="EMBL/GenBank/DDBJ databases">
        <authorList>
            <person name="Whitehead M."/>
        </authorList>
    </citation>
    <scope>NUCLEOTIDE SEQUENCE [LARGE SCALE GENOMIC DNA]</scope>
</reference>
<dbReference type="EMBL" id="CARXXK010000001">
    <property type="protein sequence ID" value="CAI6350160.1"/>
    <property type="molecule type" value="Genomic_DNA"/>
</dbReference>
<accession>A0AAV0W2X0</accession>
<protein>
    <recommendedName>
        <fullName evidence="4">BESS domain-containing protein</fullName>
    </recommendedName>
</protein>
<evidence type="ECO:0000313" key="3">
    <source>
        <dbReference type="Proteomes" id="UP001160148"/>
    </source>
</evidence>
<evidence type="ECO:0000256" key="1">
    <source>
        <dbReference type="SAM" id="MobiDB-lite"/>
    </source>
</evidence>
<gene>
    <name evidence="2" type="ORF">MEUPH1_LOCUS6651</name>
</gene>
<name>A0AAV0W2X0_9HEMI</name>
<feature type="region of interest" description="Disordered" evidence="1">
    <location>
        <begin position="1"/>
        <end position="49"/>
    </location>
</feature>
<comment type="caution">
    <text evidence="2">The sequence shown here is derived from an EMBL/GenBank/DDBJ whole genome shotgun (WGS) entry which is preliminary data.</text>
</comment>
<evidence type="ECO:0000313" key="2">
    <source>
        <dbReference type="EMBL" id="CAI6350160.1"/>
    </source>
</evidence>
<sequence>MENRRTESIVPESEPEEDTEVESEVMKNVDDPDVSVVDSEVETPKSQKRKLLKKPKMSFEDNLLKLLETRKVEDPVSSFLMSSYKKLQKVLAKIHTLLRQSIMLIHGPYNLLSQLSMTVLMTHIRLQQTIVNITLPSSPSTSLGLGAYQSPSAAAMPQLYYNPNSTQTVTAPVSTSTTLFTYSSLNTDEYHNSK</sequence>
<proteinExistence type="predicted"/>
<keyword evidence="3" id="KW-1185">Reference proteome</keyword>
<feature type="compositionally biased region" description="Acidic residues" evidence="1">
    <location>
        <begin position="13"/>
        <end position="23"/>
    </location>
</feature>
<evidence type="ECO:0008006" key="4">
    <source>
        <dbReference type="Google" id="ProtNLM"/>
    </source>
</evidence>
<dbReference type="Proteomes" id="UP001160148">
    <property type="component" value="Unassembled WGS sequence"/>
</dbReference>